<dbReference type="InterPro" id="IPR013520">
    <property type="entry name" value="Ribonucl_H"/>
</dbReference>
<proteinExistence type="inferred from homology"/>
<evidence type="ECO:0000256" key="6">
    <source>
        <dbReference type="HAMAP-Rule" id="MF_00045"/>
    </source>
</evidence>
<dbReference type="RefSeq" id="WP_023630648.1">
    <property type="nucleotide sequence ID" value="NZ_CP009365.1"/>
</dbReference>
<evidence type="ECO:0000256" key="1">
    <source>
        <dbReference type="ARBA" id="ARBA00009921"/>
    </source>
</evidence>
<dbReference type="AlphaFoldDB" id="A0A1H9T5S9"/>
<dbReference type="GO" id="GO:0006259">
    <property type="term" value="P:DNA metabolic process"/>
    <property type="evidence" value="ECO:0007669"/>
    <property type="project" value="UniProtKB-ARBA"/>
</dbReference>
<accession>A0A1H9T5S9</accession>
<reference evidence="7 8" key="1">
    <citation type="submission" date="2016-10" db="EMBL/GenBank/DDBJ databases">
        <authorList>
            <person name="de Groot N.N."/>
        </authorList>
    </citation>
    <scope>NUCLEOTIDE SEQUENCE [LARGE SCALE GENOMIC DNA]</scope>
    <source>
        <strain evidence="7 8">LMG 27941</strain>
    </source>
</reference>
<dbReference type="PANTHER" id="PTHR11046:SF0">
    <property type="entry name" value="OLIGORIBONUCLEASE, MITOCHONDRIAL"/>
    <property type="match status" value="1"/>
</dbReference>
<dbReference type="EC" id="3.1.-.-" evidence="6"/>
<dbReference type="FunFam" id="3.30.420.10:FF:000003">
    <property type="entry name" value="Oligoribonuclease"/>
    <property type="match status" value="1"/>
</dbReference>
<comment type="similarity">
    <text evidence="1 6">Belongs to the oligoribonuclease family.</text>
</comment>
<sequence length="180" mass="20801">MLNPQNLIWIDLEMTGLDPDNDVIIEMATIVTDSELNTLAEGPVIAIHHSDEVLARMDEWNTRTHGASGLTQRVRESKVSMAEAEAQTIAFLEQWVPKGKSPICGNSICQDRRFLYRHMRELENYFHYRNLDVSTLKELAARWAPEVRDSFKKGNTHLALDDIRESIGELRHYREHFIKV</sequence>
<dbReference type="Gene3D" id="3.30.420.10">
    <property type="entry name" value="Ribonuclease H-like superfamily/Ribonuclease H"/>
    <property type="match status" value="1"/>
</dbReference>
<dbReference type="GO" id="GO:0003676">
    <property type="term" value="F:nucleic acid binding"/>
    <property type="evidence" value="ECO:0007669"/>
    <property type="project" value="InterPro"/>
</dbReference>
<name>A0A1H9T5S9_9PSED</name>
<evidence type="ECO:0000256" key="4">
    <source>
        <dbReference type="ARBA" id="ARBA00022839"/>
    </source>
</evidence>
<evidence type="ECO:0000256" key="5">
    <source>
        <dbReference type="ARBA" id="ARBA00070964"/>
    </source>
</evidence>
<comment type="function">
    <text evidence="6">3'-to-5' exoribonuclease specific for small oligoribonucleotides.</text>
</comment>
<dbReference type="EMBL" id="FOEQ01000014">
    <property type="protein sequence ID" value="SER92610.1"/>
    <property type="molecule type" value="Genomic_DNA"/>
</dbReference>
<dbReference type="GO" id="GO:0005737">
    <property type="term" value="C:cytoplasm"/>
    <property type="evidence" value="ECO:0007669"/>
    <property type="project" value="UniProtKB-SubCell"/>
</dbReference>
<keyword evidence="2 6" id="KW-0540">Nuclease</keyword>
<organism evidence="7 8">
    <name type="scientific">Pseudomonas soli</name>
    <dbReference type="NCBI Taxonomy" id="1306993"/>
    <lineage>
        <taxon>Bacteria</taxon>
        <taxon>Pseudomonadati</taxon>
        <taxon>Pseudomonadota</taxon>
        <taxon>Gammaproteobacteria</taxon>
        <taxon>Pseudomonadales</taxon>
        <taxon>Pseudomonadaceae</taxon>
        <taxon>Pseudomonas</taxon>
    </lineage>
</organism>
<dbReference type="NCBIfam" id="NF003765">
    <property type="entry name" value="PRK05359.1"/>
    <property type="match status" value="1"/>
</dbReference>
<dbReference type="InterPro" id="IPR022894">
    <property type="entry name" value="Oligoribonuclease"/>
</dbReference>
<evidence type="ECO:0000256" key="3">
    <source>
        <dbReference type="ARBA" id="ARBA00022801"/>
    </source>
</evidence>
<feature type="active site" evidence="6">
    <location>
        <position position="128"/>
    </location>
</feature>
<protein>
    <recommendedName>
        <fullName evidence="5 6">Oligoribonuclease</fullName>
        <ecNumber evidence="6">3.1.-.-</ecNumber>
    </recommendedName>
</protein>
<dbReference type="GeneID" id="93680016"/>
<dbReference type="InterPro" id="IPR036397">
    <property type="entry name" value="RNaseH_sf"/>
</dbReference>
<dbReference type="KEGG" id="pmos:O165_020255"/>
<dbReference type="Pfam" id="PF00929">
    <property type="entry name" value="RNase_T"/>
    <property type="match status" value="1"/>
</dbReference>
<dbReference type="GO" id="GO:0000175">
    <property type="term" value="F:3'-5'-RNA exonuclease activity"/>
    <property type="evidence" value="ECO:0007669"/>
    <property type="project" value="InterPro"/>
</dbReference>
<keyword evidence="4 6" id="KW-0269">Exonuclease</keyword>
<keyword evidence="6" id="KW-0963">Cytoplasm</keyword>
<dbReference type="Proteomes" id="UP000199221">
    <property type="component" value="Unassembled WGS sequence"/>
</dbReference>
<dbReference type="InterPro" id="IPR012337">
    <property type="entry name" value="RNaseH-like_sf"/>
</dbReference>
<evidence type="ECO:0000313" key="8">
    <source>
        <dbReference type="Proteomes" id="UP000199221"/>
    </source>
</evidence>
<dbReference type="HAMAP" id="MF_00045">
    <property type="entry name" value="Oligoribonuclease"/>
    <property type="match status" value="1"/>
</dbReference>
<dbReference type="CDD" id="cd06135">
    <property type="entry name" value="Orn"/>
    <property type="match status" value="1"/>
</dbReference>
<evidence type="ECO:0000256" key="2">
    <source>
        <dbReference type="ARBA" id="ARBA00022722"/>
    </source>
</evidence>
<evidence type="ECO:0000313" key="7">
    <source>
        <dbReference type="EMBL" id="SER92610.1"/>
    </source>
</evidence>
<gene>
    <name evidence="6" type="primary">orn</name>
    <name evidence="7" type="ORF">SAMN05216230_114118</name>
</gene>
<dbReference type="PANTHER" id="PTHR11046">
    <property type="entry name" value="OLIGORIBONUCLEASE, MITOCHONDRIAL"/>
    <property type="match status" value="1"/>
</dbReference>
<keyword evidence="3 6" id="KW-0378">Hydrolase</keyword>
<comment type="subcellular location">
    <subcellularLocation>
        <location evidence="6">Cytoplasm</location>
    </subcellularLocation>
</comment>
<dbReference type="SUPFAM" id="SSF53098">
    <property type="entry name" value="Ribonuclease H-like"/>
    <property type="match status" value="1"/>
</dbReference>
<dbReference type="SMART" id="SM00479">
    <property type="entry name" value="EXOIII"/>
    <property type="match status" value="1"/>
</dbReference>